<name>A0A1J0VQ40_9NOCA</name>
<dbReference type="AlphaFoldDB" id="A0A1J0VQ40"/>
<dbReference type="InterPro" id="IPR016181">
    <property type="entry name" value="Acyl_CoA_acyltransferase"/>
</dbReference>
<sequence>MAQLRAAISSSRVVNVHGPLGVGKSWLVRRVPGATILDPHELAGWRDRTAGPLVVDNVDGADVREAVLAWCDAREPASMVIVSRTRLPVGPGLPAKSTRAIAVSPLDDVSLDAIVEVFGRHPAEDGAAALRLAGGLPGLAAAAVRAIDTGTSGSAVGAIADAIGTEILTRLARELPGRRWQQSLRLLAAVGAADESLLGCGPELFTALAGLSVVRRTEVGLSLVEPIRTVLAAAYEWRRPESFEAARARASAYRRNRLAQANERTTRAALVEQCIYLDAAAPVRKTLFPAVLDHGVVGQAASADAEGIAQLMRQWSERSGFDRKRTAALVERWLADGVSAFHVIRDGAGELRGVTRLDPIDAGRVDGIEPLLQQHTDDVLERFGDGLLLGAAFGVDRGAHAQILRYTLAAATKVGRLVVSTTNPDYQELVQRLRFTTHGTVRDDIYRCGRTAEIYSNDFTGRAGIRWAAALSDATAATAEPTAPTELAAVMQHLDDPIGLAASPLLASTVTPTVGRLQEWVREAVAELATSPDPVQAESGQILVGYFLRPSATHRQVATRMHLSRATYFRRLQSGLTALAARFDAAEAQVHSNMRSGGESPRRPDRYQG</sequence>
<dbReference type="SUPFAM" id="SSF55729">
    <property type="entry name" value="Acyl-CoA N-acyltransferases (Nat)"/>
    <property type="match status" value="1"/>
</dbReference>
<protein>
    <submittedName>
        <fullName evidence="1">Uncharacterized protein</fullName>
    </submittedName>
</protein>
<keyword evidence="2" id="KW-1185">Reference proteome</keyword>
<dbReference type="EMBL" id="CP018082">
    <property type="protein sequence ID" value="APE34134.1"/>
    <property type="molecule type" value="Genomic_DNA"/>
</dbReference>
<evidence type="ECO:0000313" key="2">
    <source>
        <dbReference type="Proteomes" id="UP000183810"/>
    </source>
</evidence>
<dbReference type="KEGG" id="nsl:BOX37_09370"/>
<gene>
    <name evidence="1" type="ORF">BOX37_09370</name>
</gene>
<evidence type="ECO:0000313" key="1">
    <source>
        <dbReference type="EMBL" id="APE34134.1"/>
    </source>
</evidence>
<accession>A0A1J0VQ40</accession>
<reference evidence="1" key="1">
    <citation type="submission" date="2016-11" db="EMBL/GenBank/DDBJ databases">
        <authorList>
            <person name="Jaros S."/>
            <person name="Januszkiewicz K."/>
            <person name="Wedrychowicz H."/>
        </authorList>
    </citation>
    <scope>NUCLEOTIDE SEQUENCE [LARGE SCALE GENOMIC DNA]</scope>
    <source>
        <strain evidence="1">Y48</strain>
    </source>
</reference>
<dbReference type="Proteomes" id="UP000183810">
    <property type="component" value="Chromosome"/>
</dbReference>
<proteinExistence type="predicted"/>
<organism evidence="1 2">
    <name type="scientific">Nocardia mangyaensis</name>
    <dbReference type="NCBI Taxonomy" id="2213200"/>
    <lineage>
        <taxon>Bacteria</taxon>
        <taxon>Bacillati</taxon>
        <taxon>Actinomycetota</taxon>
        <taxon>Actinomycetes</taxon>
        <taxon>Mycobacteriales</taxon>
        <taxon>Nocardiaceae</taxon>
        <taxon>Nocardia</taxon>
    </lineage>
</organism>